<dbReference type="PANTHER" id="PTHR21581:SF6">
    <property type="entry name" value="TRAFFICKING PROTEIN PARTICLE COMPLEX SUBUNIT 12"/>
    <property type="match status" value="1"/>
</dbReference>
<dbReference type="EMBL" id="DXEK01000010">
    <property type="protein sequence ID" value="HIX76109.1"/>
    <property type="molecule type" value="Genomic_DNA"/>
</dbReference>
<name>A0A9D2BI42_9FIRM</name>
<organism evidence="12 13">
    <name type="scientific">Candidatus Fusicatenibacter merdavium</name>
    <dbReference type="NCBI Taxonomy" id="2838600"/>
    <lineage>
        <taxon>Bacteria</taxon>
        <taxon>Bacillati</taxon>
        <taxon>Bacillota</taxon>
        <taxon>Clostridia</taxon>
        <taxon>Lachnospirales</taxon>
        <taxon>Lachnospiraceae</taxon>
        <taxon>Fusicatenibacter</taxon>
    </lineage>
</organism>
<evidence type="ECO:0000256" key="3">
    <source>
        <dbReference type="ARBA" id="ARBA00022801"/>
    </source>
</evidence>
<feature type="domain" description="Peptidase S11 D-alanyl-D-alanine carboxypeptidase A N-terminal" evidence="11">
    <location>
        <begin position="70"/>
        <end position="314"/>
    </location>
</feature>
<gene>
    <name evidence="12" type="ORF">H9734_00695</name>
</gene>
<dbReference type="GO" id="GO:0006508">
    <property type="term" value="P:proteolysis"/>
    <property type="evidence" value="ECO:0007669"/>
    <property type="project" value="InterPro"/>
</dbReference>
<evidence type="ECO:0000256" key="5">
    <source>
        <dbReference type="ARBA" id="ARBA00022984"/>
    </source>
</evidence>
<evidence type="ECO:0000256" key="2">
    <source>
        <dbReference type="ARBA" id="ARBA00022729"/>
    </source>
</evidence>
<dbReference type="GO" id="GO:0009252">
    <property type="term" value="P:peptidoglycan biosynthetic process"/>
    <property type="evidence" value="ECO:0007669"/>
    <property type="project" value="UniProtKB-KW"/>
</dbReference>
<evidence type="ECO:0000256" key="4">
    <source>
        <dbReference type="ARBA" id="ARBA00022960"/>
    </source>
</evidence>
<dbReference type="GO" id="GO:0008360">
    <property type="term" value="P:regulation of cell shape"/>
    <property type="evidence" value="ECO:0007669"/>
    <property type="project" value="UniProtKB-KW"/>
</dbReference>
<reference evidence="12" key="1">
    <citation type="journal article" date="2021" name="PeerJ">
        <title>Extensive microbial diversity within the chicken gut microbiome revealed by metagenomics and culture.</title>
        <authorList>
            <person name="Gilroy R."/>
            <person name="Ravi A."/>
            <person name="Getino M."/>
            <person name="Pursley I."/>
            <person name="Horton D.L."/>
            <person name="Alikhan N.F."/>
            <person name="Baker D."/>
            <person name="Gharbi K."/>
            <person name="Hall N."/>
            <person name="Watson M."/>
            <person name="Adriaenssens E.M."/>
            <person name="Foster-Nyarko E."/>
            <person name="Jarju S."/>
            <person name="Secka A."/>
            <person name="Antonio M."/>
            <person name="Oren A."/>
            <person name="Chaudhuri R.R."/>
            <person name="La Ragione R."/>
            <person name="Hildebrand F."/>
            <person name="Pallen M.J."/>
        </authorList>
    </citation>
    <scope>NUCLEOTIDE SEQUENCE</scope>
    <source>
        <strain evidence="12">CHK183-1962</strain>
    </source>
</reference>
<comment type="caution">
    <text evidence="12">The sequence shown here is derived from an EMBL/GenBank/DDBJ whole genome shotgun (WGS) entry which is preliminary data.</text>
</comment>
<evidence type="ECO:0000256" key="1">
    <source>
        <dbReference type="ARBA" id="ARBA00007164"/>
    </source>
</evidence>
<evidence type="ECO:0000313" key="13">
    <source>
        <dbReference type="Proteomes" id="UP000886890"/>
    </source>
</evidence>
<dbReference type="GO" id="GO:0071555">
    <property type="term" value="P:cell wall organization"/>
    <property type="evidence" value="ECO:0007669"/>
    <property type="project" value="UniProtKB-KW"/>
</dbReference>
<evidence type="ECO:0000256" key="8">
    <source>
        <dbReference type="PIRSR" id="PIRSR618044-2"/>
    </source>
</evidence>
<feature type="region of interest" description="Disordered" evidence="10">
    <location>
        <begin position="27"/>
        <end position="70"/>
    </location>
</feature>
<keyword evidence="6" id="KW-0961">Cell wall biogenesis/degradation</keyword>
<dbReference type="Pfam" id="PF00768">
    <property type="entry name" value="Peptidase_S11"/>
    <property type="match status" value="1"/>
</dbReference>
<proteinExistence type="inferred from homology"/>
<keyword evidence="3 12" id="KW-0378">Hydrolase</keyword>
<dbReference type="Gene3D" id="3.40.710.10">
    <property type="entry name" value="DD-peptidase/beta-lactamase superfamily"/>
    <property type="match status" value="1"/>
</dbReference>
<evidence type="ECO:0000259" key="11">
    <source>
        <dbReference type="Pfam" id="PF00768"/>
    </source>
</evidence>
<keyword evidence="2" id="KW-0732">Signal</keyword>
<feature type="active site" description="Acyl-ester intermediate" evidence="7">
    <location>
        <position position="106"/>
    </location>
</feature>
<dbReference type="InterPro" id="IPR018044">
    <property type="entry name" value="Peptidase_S11"/>
</dbReference>
<dbReference type="PANTHER" id="PTHR21581">
    <property type="entry name" value="D-ALANYL-D-ALANINE CARBOXYPEPTIDASE"/>
    <property type="match status" value="1"/>
</dbReference>
<feature type="active site" evidence="7">
    <location>
        <position position="166"/>
    </location>
</feature>
<protein>
    <submittedName>
        <fullName evidence="12">Serine hydrolase</fullName>
    </submittedName>
</protein>
<dbReference type="PRINTS" id="PR00725">
    <property type="entry name" value="DADACBPTASE1"/>
</dbReference>
<feature type="active site" description="Proton acceptor" evidence="7">
    <location>
        <position position="109"/>
    </location>
</feature>
<dbReference type="InterPro" id="IPR001967">
    <property type="entry name" value="Peptidase_S11_N"/>
</dbReference>
<keyword evidence="4" id="KW-0133">Cell shape</keyword>
<accession>A0A9D2BI42</accession>
<dbReference type="SUPFAM" id="SSF56601">
    <property type="entry name" value="beta-lactamase/transpeptidase-like"/>
    <property type="match status" value="1"/>
</dbReference>
<evidence type="ECO:0000256" key="9">
    <source>
        <dbReference type="RuleBase" id="RU004016"/>
    </source>
</evidence>
<evidence type="ECO:0000256" key="7">
    <source>
        <dbReference type="PIRSR" id="PIRSR618044-1"/>
    </source>
</evidence>
<dbReference type="AlphaFoldDB" id="A0A9D2BI42"/>
<evidence type="ECO:0000256" key="10">
    <source>
        <dbReference type="SAM" id="MobiDB-lite"/>
    </source>
</evidence>
<keyword evidence="5" id="KW-0573">Peptidoglycan synthesis</keyword>
<feature type="compositionally biased region" description="Polar residues" evidence="10">
    <location>
        <begin position="27"/>
        <end position="44"/>
    </location>
</feature>
<dbReference type="InterPro" id="IPR012338">
    <property type="entry name" value="Beta-lactam/transpept-like"/>
</dbReference>
<comment type="similarity">
    <text evidence="1 9">Belongs to the peptidase S11 family.</text>
</comment>
<feature type="binding site" evidence="8">
    <location>
        <position position="284"/>
    </location>
    <ligand>
        <name>substrate</name>
    </ligand>
</feature>
<dbReference type="Proteomes" id="UP000886890">
    <property type="component" value="Unassembled WGS sequence"/>
</dbReference>
<reference evidence="12" key="2">
    <citation type="submission" date="2021-04" db="EMBL/GenBank/DDBJ databases">
        <authorList>
            <person name="Gilroy R."/>
        </authorList>
    </citation>
    <scope>NUCLEOTIDE SEQUENCE</scope>
    <source>
        <strain evidence="12">CHK183-1962</strain>
    </source>
</reference>
<sequence length="336" mass="35959">MVAVIVQIAFLGKRIRNGESTRIQAFQENGTEADSISDSVVGDSQETEPTATSTPELTETPTPEPTPEVQSVSSEYLHSAHAILIRAEDGAVMMDKAASEQAYPASITKVMTAILAIENLTDLDEQLTVPEDMFPELTEQGASVAGFDPYEQVSVRSLLYGVLLPSGADACITLADQIAGSEEGFVQMMNDKAAELGMANTHFVNCTGLHDSQHYTTCEDLAVLMRYCLENDTFRTIITSRSYTTEATSAHPSGITMYDSMFTKFDNSGISTTVSNGLTVEGGKTGFTDEAGQCLASFGSLNGSEYILVTMGAPAQLASEIMSVQDAETVYSRIQG</sequence>
<dbReference type="GO" id="GO:0009002">
    <property type="term" value="F:serine-type D-Ala-D-Ala carboxypeptidase activity"/>
    <property type="evidence" value="ECO:0007669"/>
    <property type="project" value="InterPro"/>
</dbReference>
<feature type="compositionally biased region" description="Low complexity" evidence="10">
    <location>
        <begin position="47"/>
        <end position="61"/>
    </location>
</feature>
<evidence type="ECO:0000256" key="6">
    <source>
        <dbReference type="ARBA" id="ARBA00023316"/>
    </source>
</evidence>
<evidence type="ECO:0000313" key="12">
    <source>
        <dbReference type="EMBL" id="HIX76109.1"/>
    </source>
</evidence>